<organism evidence="1 2">
    <name type="scientific">Naganishia adeliensis</name>
    <dbReference type="NCBI Taxonomy" id="92952"/>
    <lineage>
        <taxon>Eukaryota</taxon>
        <taxon>Fungi</taxon>
        <taxon>Dikarya</taxon>
        <taxon>Basidiomycota</taxon>
        <taxon>Agaricomycotina</taxon>
        <taxon>Tremellomycetes</taxon>
        <taxon>Filobasidiales</taxon>
        <taxon>Filobasidiaceae</taxon>
        <taxon>Naganishia</taxon>
    </lineage>
</organism>
<protein>
    <submittedName>
        <fullName evidence="1">Uncharacterized protein</fullName>
    </submittedName>
</protein>
<sequence length="216" mass="23504">MSEPAQTKAASPEKDEKDSREPRADFQTGDDERDPEEAQLLAELERQERELREMQAMHDTISGAKPAAPTGEATAASGSAAMDTAQDGEAGEGNAEQEEVDGRSVYVGNVDYGATPEELQEHFQSCGTINRITILCDKFTGHPKGYAYVEFAESASVNNALVLNESPFRGRQLSVTPKRTNKPAFMLGRGRGRGRPYRGGYRGGGGGYRPYRARGR</sequence>
<gene>
    <name evidence="1" type="ORF">QFC20_002829</name>
</gene>
<evidence type="ECO:0000313" key="1">
    <source>
        <dbReference type="EMBL" id="KAJ9110788.1"/>
    </source>
</evidence>
<proteinExistence type="predicted"/>
<dbReference type="Proteomes" id="UP001230649">
    <property type="component" value="Unassembled WGS sequence"/>
</dbReference>
<dbReference type="EMBL" id="JASBWS010000022">
    <property type="protein sequence ID" value="KAJ9110788.1"/>
    <property type="molecule type" value="Genomic_DNA"/>
</dbReference>
<name>A0ACC2WH46_9TREE</name>
<comment type="caution">
    <text evidence="1">The sequence shown here is derived from an EMBL/GenBank/DDBJ whole genome shotgun (WGS) entry which is preliminary data.</text>
</comment>
<evidence type="ECO:0000313" key="2">
    <source>
        <dbReference type="Proteomes" id="UP001230649"/>
    </source>
</evidence>
<accession>A0ACC2WH46</accession>
<reference evidence="1" key="1">
    <citation type="submission" date="2023-04" db="EMBL/GenBank/DDBJ databases">
        <title>Draft Genome sequencing of Naganishia species isolated from polar environments using Oxford Nanopore Technology.</title>
        <authorList>
            <person name="Leo P."/>
            <person name="Venkateswaran K."/>
        </authorList>
    </citation>
    <scope>NUCLEOTIDE SEQUENCE</scope>
    <source>
        <strain evidence="1">MNA-CCFEE 5262</strain>
    </source>
</reference>
<keyword evidence="2" id="KW-1185">Reference proteome</keyword>